<keyword evidence="1" id="KW-0175">Coiled coil</keyword>
<dbReference type="EMBL" id="JAUZMY010000026">
    <property type="protein sequence ID" value="MEE2040211.1"/>
    <property type="molecule type" value="Genomic_DNA"/>
</dbReference>
<feature type="region of interest" description="Disordered" evidence="2">
    <location>
        <begin position="39"/>
        <end position="61"/>
    </location>
</feature>
<keyword evidence="4" id="KW-1185">Reference proteome</keyword>
<dbReference type="Pfam" id="PF12083">
    <property type="entry name" value="DUF3560"/>
    <property type="match status" value="1"/>
</dbReference>
<dbReference type="Proteomes" id="UP001356095">
    <property type="component" value="Unassembled WGS sequence"/>
</dbReference>
<evidence type="ECO:0000313" key="3">
    <source>
        <dbReference type="EMBL" id="MEE2040211.1"/>
    </source>
</evidence>
<comment type="caution">
    <text evidence="3">The sequence shown here is derived from an EMBL/GenBank/DDBJ whole genome shotgun (WGS) entry which is preliminary data.</text>
</comment>
<feature type="compositionally biased region" description="Basic and acidic residues" evidence="2">
    <location>
        <begin position="47"/>
        <end position="61"/>
    </location>
</feature>
<proteinExistence type="predicted"/>
<reference evidence="3 4" key="1">
    <citation type="submission" date="2023-08" db="EMBL/GenBank/DDBJ databases">
        <authorList>
            <person name="Girao M."/>
            <person name="Carvalho M.F."/>
        </authorList>
    </citation>
    <scope>NUCLEOTIDE SEQUENCE [LARGE SCALE GENOMIC DNA]</scope>
    <source>
        <strain evidence="3 4">CT-R113</strain>
    </source>
</reference>
<name>A0ABU7KDA7_9ACTN</name>
<protein>
    <submittedName>
        <fullName evidence="3">DUF3560 domain-containing protein</fullName>
    </submittedName>
</protein>
<evidence type="ECO:0000256" key="1">
    <source>
        <dbReference type="SAM" id="Coils"/>
    </source>
</evidence>
<feature type="coiled-coil region" evidence="1">
    <location>
        <begin position="101"/>
        <end position="147"/>
    </location>
</feature>
<dbReference type="InterPro" id="IPR021944">
    <property type="entry name" value="DUF3560"/>
</dbReference>
<organism evidence="3 4">
    <name type="scientific">Nocardiopsis codii</name>
    <dbReference type="NCBI Taxonomy" id="3065942"/>
    <lineage>
        <taxon>Bacteria</taxon>
        <taxon>Bacillati</taxon>
        <taxon>Actinomycetota</taxon>
        <taxon>Actinomycetes</taxon>
        <taxon>Streptosporangiales</taxon>
        <taxon>Nocardiopsidaceae</taxon>
        <taxon>Nocardiopsis</taxon>
    </lineage>
</organism>
<sequence>MNPHTADRIDRYNEYAAKARARATAAFKAGDAHSARFAGGQPILVGHHSEKPARRAQERADADMRRAIKNQDTAKYWEQKAKAAKRREEQKHDPGVIQRRIDRLETERRRITRLLADAETEGNTGYVAQLTERAAEVAEQLAENRAELTESGAKVWGKADFKKGDYVFRDGMWWEIKSANKNTVTVGAVVGFDHARARVDGKRVYRLADNPYSWTDTISYTEITGRMSADDMAARLAA</sequence>
<dbReference type="RefSeq" id="WP_330093980.1">
    <property type="nucleotide sequence ID" value="NZ_JAUZMY010000026.1"/>
</dbReference>
<accession>A0ABU7KDA7</accession>
<evidence type="ECO:0000313" key="4">
    <source>
        <dbReference type="Proteomes" id="UP001356095"/>
    </source>
</evidence>
<gene>
    <name evidence="3" type="ORF">Q8791_23630</name>
</gene>
<evidence type="ECO:0000256" key="2">
    <source>
        <dbReference type="SAM" id="MobiDB-lite"/>
    </source>
</evidence>